<keyword evidence="7" id="KW-0067">ATP-binding</keyword>
<dbReference type="PANTHER" id="PTHR45569">
    <property type="entry name" value="SENSOR PROTEIN KDPD"/>
    <property type="match status" value="1"/>
</dbReference>
<sequence length="829" mass="88507">MARGRLRVYLGAAPGVGKTYEMLLEGHRQGRRGVDCVIGFVEPHGRRATQQLVDGLEVVPRRYVRHRGGVLPEMDVDAVLARRPQLALVDELAHTNAPGSRNPKRWRDVQELLDAGIDVLTTLNIQHLESLGDVLTEMTGVEQRETVPDAVVRQADELELVDLSPEALRRRMVAGDIYPPDRIDAALSHYFRPGNLTGLRELALLWVADRVDEGLRRYRSEHGISASWEARERIVVGVSGGPESDGLIRRAARLSARTPGSDLMAVHVARSDGRLGADPAALATLRLLIKGLGGSWHQVVGADVSSALVQFARHENATQMVIGVSRQSAGRRILTGREVVSRRLSRLDATLDVHVVTDRTPARFAARLPQLSGVSLGRRLQALALMAVLLPAVTILLGLLRSRLSLPSDLLVYLLLIVLIAVVGGWYPALVAAVVSVAAADFFLTRPLYSLRIALFNDAVALVVYVAVAVLVSWTVEVSARRRRLAARSSAEAAVLTSMAEALLRGEGDLPQLLDLVRETFGLEGLSVLERRTGAPHGQPGDKGGWVLTASCGNRPPELPEQATVQAELDASSLVVGRGAALSAADQEIFTACAAQVAEYLGQRRLSQRAAGAEQQADTERTRTALAAAAGRALAEGVDSAKRAVAGLRAIPAVAREGELIDTLERAVDRIGVLAKQLDDVARARAGALDVRIRQVDVAEVVTAALDELGPGHHAVDVMLPEDLPNVISDAAVLTRVVTALAANAIRLSSPGDRPTIAAALRGDRVEIRFQAGHPEPGLGDGRVELFTVEAARDLLEAIDASLRTEIGSDGAAIVIVSVAAAAVDRAQG</sequence>
<evidence type="ECO:0000256" key="11">
    <source>
        <dbReference type="SAM" id="Phobius"/>
    </source>
</evidence>
<feature type="transmembrane region" description="Helical" evidence="11">
    <location>
        <begin position="380"/>
        <end position="400"/>
    </location>
</feature>
<evidence type="ECO:0000256" key="8">
    <source>
        <dbReference type="ARBA" id="ARBA00022989"/>
    </source>
</evidence>
<keyword evidence="6 15" id="KW-0418">Kinase</keyword>
<keyword evidence="10 11" id="KW-0472">Membrane</keyword>
<keyword evidence="8 11" id="KW-1133">Transmembrane helix</keyword>
<evidence type="ECO:0000256" key="4">
    <source>
        <dbReference type="ARBA" id="ARBA00022692"/>
    </source>
</evidence>
<feature type="transmembrane region" description="Helical" evidence="11">
    <location>
        <begin position="459"/>
        <end position="480"/>
    </location>
</feature>
<evidence type="ECO:0000256" key="2">
    <source>
        <dbReference type="ARBA" id="ARBA00022553"/>
    </source>
</evidence>
<dbReference type="InterPro" id="IPR003852">
    <property type="entry name" value="Sig_transdc_His_kinase_KdpD_N"/>
</dbReference>
<organism evidence="15 16">
    <name type="scientific">Mycobacterium mantenii</name>
    <dbReference type="NCBI Taxonomy" id="560555"/>
    <lineage>
        <taxon>Bacteria</taxon>
        <taxon>Bacillati</taxon>
        <taxon>Actinomycetota</taxon>
        <taxon>Actinomycetes</taxon>
        <taxon>Mycobacteriales</taxon>
        <taxon>Mycobacteriaceae</taxon>
        <taxon>Mycobacterium</taxon>
        <taxon>Mycobacterium avium complex (MAC)</taxon>
    </lineage>
</organism>
<evidence type="ECO:0000259" key="13">
    <source>
        <dbReference type="Pfam" id="PF02702"/>
    </source>
</evidence>
<dbReference type="InterPro" id="IPR014729">
    <property type="entry name" value="Rossmann-like_a/b/a_fold"/>
</dbReference>
<keyword evidence="5" id="KW-0547">Nucleotide-binding</keyword>
<dbReference type="Gene3D" id="3.40.50.300">
    <property type="entry name" value="P-loop containing nucleotide triphosphate hydrolases"/>
    <property type="match status" value="1"/>
</dbReference>
<evidence type="ECO:0000256" key="5">
    <source>
        <dbReference type="ARBA" id="ARBA00022741"/>
    </source>
</evidence>
<dbReference type="InterPro" id="IPR006016">
    <property type="entry name" value="UspA"/>
</dbReference>
<dbReference type="SUPFAM" id="SSF55874">
    <property type="entry name" value="ATPase domain of HSP90 chaperone/DNA topoisomerase II/histidine kinase"/>
    <property type="match status" value="1"/>
</dbReference>
<dbReference type="EMBL" id="AP022590">
    <property type="protein sequence ID" value="BBY37838.1"/>
    <property type="molecule type" value="Genomic_DNA"/>
</dbReference>
<dbReference type="InterPro" id="IPR036890">
    <property type="entry name" value="HATPase_C_sf"/>
</dbReference>
<gene>
    <name evidence="15" type="ORF">MMAN_19720</name>
</gene>
<evidence type="ECO:0000256" key="1">
    <source>
        <dbReference type="ARBA" id="ARBA00004141"/>
    </source>
</evidence>
<feature type="domain" description="Sensor protein KdpD transmembrane" evidence="14">
    <location>
        <begin position="385"/>
        <end position="488"/>
    </location>
</feature>
<dbReference type="InterPro" id="IPR027417">
    <property type="entry name" value="P-loop_NTPase"/>
</dbReference>
<dbReference type="Gene3D" id="3.30.565.10">
    <property type="entry name" value="Histidine kinase-like ATPase, C-terminal domain"/>
    <property type="match status" value="1"/>
</dbReference>
<evidence type="ECO:0000259" key="14">
    <source>
        <dbReference type="Pfam" id="PF13493"/>
    </source>
</evidence>
<dbReference type="Gene3D" id="1.20.120.620">
    <property type="entry name" value="Backbone structure of the membrane domain of e. Coli histidine kinase receptor kdpd"/>
    <property type="match status" value="1"/>
</dbReference>
<comment type="subcellular location">
    <subcellularLocation>
        <location evidence="1">Membrane</location>
        <topology evidence="1">Multi-pass membrane protein</topology>
    </subcellularLocation>
</comment>
<dbReference type="GO" id="GO:0016301">
    <property type="term" value="F:kinase activity"/>
    <property type="evidence" value="ECO:0007669"/>
    <property type="project" value="UniProtKB-KW"/>
</dbReference>
<evidence type="ECO:0000256" key="9">
    <source>
        <dbReference type="ARBA" id="ARBA00023012"/>
    </source>
</evidence>
<proteinExistence type="predicted"/>
<protein>
    <submittedName>
        <fullName evidence="15">Sensor histidine kinase</fullName>
    </submittedName>
</protein>
<dbReference type="Pfam" id="PF02702">
    <property type="entry name" value="KdpD"/>
    <property type="match status" value="1"/>
</dbReference>
<dbReference type="InterPro" id="IPR025201">
    <property type="entry name" value="KdpD_TM"/>
</dbReference>
<evidence type="ECO:0000313" key="16">
    <source>
        <dbReference type="Proteomes" id="UP000465812"/>
    </source>
</evidence>
<dbReference type="Pfam" id="PF13493">
    <property type="entry name" value="DUF4118"/>
    <property type="match status" value="1"/>
</dbReference>
<keyword evidence="16" id="KW-1185">Reference proteome</keyword>
<accession>A0ABM7JQK9</accession>
<evidence type="ECO:0000256" key="3">
    <source>
        <dbReference type="ARBA" id="ARBA00022679"/>
    </source>
</evidence>
<evidence type="ECO:0000313" key="15">
    <source>
        <dbReference type="EMBL" id="BBY37838.1"/>
    </source>
</evidence>
<dbReference type="RefSeq" id="WP_083099587.1">
    <property type="nucleotide sequence ID" value="NZ_AP022590.1"/>
</dbReference>
<evidence type="ECO:0000256" key="6">
    <source>
        <dbReference type="ARBA" id="ARBA00022777"/>
    </source>
</evidence>
<keyword evidence="2" id="KW-0597">Phosphoprotein</keyword>
<keyword evidence="3" id="KW-0808">Transferase</keyword>
<reference evidence="15 16" key="1">
    <citation type="journal article" date="2019" name="Emerg. Microbes Infect.">
        <title>Comprehensive subspecies identification of 175 nontuberculous mycobacteria species based on 7547 genomic profiles.</title>
        <authorList>
            <person name="Matsumoto Y."/>
            <person name="Kinjo T."/>
            <person name="Motooka D."/>
            <person name="Nabeya D."/>
            <person name="Jung N."/>
            <person name="Uechi K."/>
            <person name="Horii T."/>
            <person name="Iida T."/>
            <person name="Fujita J."/>
            <person name="Nakamura S."/>
        </authorList>
    </citation>
    <scope>NUCLEOTIDE SEQUENCE [LARGE SCALE GENOMIC DNA]</scope>
    <source>
        <strain evidence="15 16">JCM 18113</strain>
    </source>
</reference>
<dbReference type="SUPFAM" id="SSF52402">
    <property type="entry name" value="Adenine nucleotide alpha hydrolases-like"/>
    <property type="match status" value="1"/>
</dbReference>
<dbReference type="PANTHER" id="PTHR45569:SF1">
    <property type="entry name" value="SENSOR PROTEIN KDPD"/>
    <property type="match status" value="1"/>
</dbReference>
<feature type="transmembrane region" description="Helical" evidence="11">
    <location>
        <begin position="412"/>
        <end position="439"/>
    </location>
</feature>
<name>A0ABM7JQK9_MYCNT</name>
<keyword evidence="4 11" id="KW-0812">Transmembrane</keyword>
<evidence type="ECO:0000256" key="10">
    <source>
        <dbReference type="ARBA" id="ARBA00023136"/>
    </source>
</evidence>
<evidence type="ECO:0000256" key="7">
    <source>
        <dbReference type="ARBA" id="ARBA00022840"/>
    </source>
</evidence>
<dbReference type="Gene3D" id="3.40.50.620">
    <property type="entry name" value="HUPs"/>
    <property type="match status" value="1"/>
</dbReference>
<evidence type="ECO:0000259" key="12">
    <source>
        <dbReference type="Pfam" id="PF00582"/>
    </source>
</evidence>
<keyword evidence="9" id="KW-0902">Two-component regulatory system</keyword>
<dbReference type="Pfam" id="PF00582">
    <property type="entry name" value="Usp"/>
    <property type="match status" value="1"/>
</dbReference>
<dbReference type="Proteomes" id="UP000465812">
    <property type="component" value="Chromosome"/>
</dbReference>
<dbReference type="InterPro" id="IPR052023">
    <property type="entry name" value="Histidine_kinase_KdpD"/>
</dbReference>
<dbReference type="InterPro" id="IPR038318">
    <property type="entry name" value="KdpD_sf"/>
</dbReference>
<feature type="domain" description="Signal transduction histidine kinase osmosensitive K+ channel sensor N-terminal" evidence="13">
    <location>
        <begin position="3"/>
        <end position="211"/>
    </location>
</feature>
<feature type="domain" description="UspA" evidence="12">
    <location>
        <begin position="232"/>
        <end position="337"/>
    </location>
</feature>